<feature type="compositionally biased region" description="Acidic residues" evidence="1">
    <location>
        <begin position="122"/>
        <end position="136"/>
    </location>
</feature>
<sequence length="144" mass="16253">MRERIEVNSEEKVEKHTEETVEQKVEQSSEEVKETISQSSESTEEQNTTSESTEQQPNTQARNTNSFFGRRLYLPCPEGATDHLHIIGLGDDGLVMGIVHGDERVLAMLALRTMMEVLSAANEEENEEESEEESEEENSKSCSM</sequence>
<feature type="region of interest" description="Disordered" evidence="1">
    <location>
        <begin position="1"/>
        <end position="66"/>
    </location>
</feature>
<feature type="compositionally biased region" description="Polar residues" evidence="1">
    <location>
        <begin position="57"/>
        <end position="66"/>
    </location>
</feature>
<dbReference type="eggNOG" id="ENOG503117D">
    <property type="taxonomic scope" value="Bacteria"/>
</dbReference>
<reference evidence="2 3" key="1">
    <citation type="journal article" date="2010" name="PLoS Genet.">
        <title>Analysis of the Legionella longbeachae genome and transcriptome uncovers unique strategies to cause Legionnaires' disease.</title>
        <authorList>
            <person name="Cazalet C."/>
            <person name="Gomez-Valero L."/>
            <person name="Rusniok C."/>
            <person name="Lomma M."/>
            <person name="Dervins-Ravault D."/>
            <person name="Newton H."/>
            <person name="Sansom F."/>
            <person name="Jarraud S."/>
            <person name="Zidane N."/>
            <person name="Ma L."/>
            <person name="Bouchier C."/>
            <person name="Etienne J."/>
            <person name="Hartland E."/>
            <person name="Buchrieser C."/>
        </authorList>
    </citation>
    <scope>NUCLEOTIDE SEQUENCE [LARGE SCALE GENOMIC DNA]</scope>
    <source>
        <strain evidence="2 3">NSW150</strain>
    </source>
</reference>
<dbReference type="STRING" id="661367.LLO_1019"/>
<feature type="region of interest" description="Disordered" evidence="1">
    <location>
        <begin position="120"/>
        <end position="144"/>
    </location>
</feature>
<feature type="compositionally biased region" description="Low complexity" evidence="1">
    <location>
        <begin position="35"/>
        <end position="56"/>
    </location>
</feature>
<accession>D3HR44</accession>
<dbReference type="KEGG" id="llo:LLO_1019"/>
<feature type="compositionally biased region" description="Basic and acidic residues" evidence="1">
    <location>
        <begin position="1"/>
        <end position="34"/>
    </location>
</feature>
<evidence type="ECO:0000256" key="1">
    <source>
        <dbReference type="SAM" id="MobiDB-lite"/>
    </source>
</evidence>
<proteinExistence type="predicted"/>
<dbReference type="GeneID" id="40925250"/>
<dbReference type="RefSeq" id="WP_012978958.1">
    <property type="nucleotide sequence ID" value="NC_013861.1"/>
</dbReference>
<protein>
    <submittedName>
        <fullName evidence="2">Uncharacterized protein</fullName>
    </submittedName>
</protein>
<name>D3HR44_LEGLN</name>
<dbReference type="EMBL" id="FN650140">
    <property type="protein sequence ID" value="CBJ11371.1"/>
    <property type="molecule type" value="Genomic_DNA"/>
</dbReference>
<dbReference type="HOGENOM" id="CLU_1794084_0_0_6"/>
<dbReference type="OrthoDB" id="5653698at2"/>
<evidence type="ECO:0000313" key="2">
    <source>
        <dbReference type="EMBL" id="CBJ11371.1"/>
    </source>
</evidence>
<keyword evidence="3" id="KW-1185">Reference proteome</keyword>
<evidence type="ECO:0000313" key="3">
    <source>
        <dbReference type="Proteomes" id="UP000001060"/>
    </source>
</evidence>
<dbReference type="Proteomes" id="UP000001060">
    <property type="component" value="Chromosome"/>
</dbReference>
<organism evidence="2 3">
    <name type="scientific">Legionella longbeachae serogroup 1 (strain NSW150)</name>
    <dbReference type="NCBI Taxonomy" id="661367"/>
    <lineage>
        <taxon>Bacteria</taxon>
        <taxon>Pseudomonadati</taxon>
        <taxon>Pseudomonadota</taxon>
        <taxon>Gammaproteobacteria</taxon>
        <taxon>Legionellales</taxon>
        <taxon>Legionellaceae</taxon>
        <taxon>Legionella</taxon>
    </lineage>
</organism>
<dbReference type="AlphaFoldDB" id="D3HR44"/>
<gene>
    <name evidence="2" type="ordered locus">LLO_1019</name>
</gene>